<proteinExistence type="predicted"/>
<comment type="caution">
    <text evidence="3">The sequence shown here is derived from an EMBL/GenBank/DDBJ whole genome shotgun (WGS) entry which is preliminary data.</text>
</comment>
<sequence>MADIKPRNQRQAGSAKPAAGSNQSKKKDSKPARRNIFKQVAMIYRFTKKEDPSITWWLVGAFVIPALIVVALGFVFHNGVVGWIFNVVLAIMLGILVMTMVLTNRSEAAGYRRLEGQPGATGAVLESINEGRFSSRVIKFTQQPVWVDPRTKNAIWRGTSVYGVYLVGEGPLDAINKAMDKEAQKIHHVTPGSDIPIYRICVGRGAGQTPLTKLRKALRKRHKIKFTMEELEQVNDRLRTLQTKSGLPIPKGVDPYRMQRVSRRAMRGK</sequence>
<keyword evidence="2" id="KW-0472">Membrane</keyword>
<dbReference type="Proteomes" id="UP000004946">
    <property type="component" value="Chromosome"/>
</dbReference>
<evidence type="ECO:0000256" key="1">
    <source>
        <dbReference type="SAM" id="MobiDB-lite"/>
    </source>
</evidence>
<keyword evidence="4" id="KW-1185">Reference proteome</keyword>
<protein>
    <recommendedName>
        <fullName evidence="5">DUF4191 domain-containing protein</fullName>
    </recommendedName>
</protein>
<dbReference type="PATRIC" id="fig|864564.6.peg.1062"/>
<dbReference type="HOGENOM" id="CLU_089257_0_0_11"/>
<evidence type="ECO:0000313" key="3">
    <source>
        <dbReference type="EMBL" id="EFT83642.1"/>
    </source>
</evidence>
<dbReference type="AlphaFoldDB" id="E6K1G1"/>
<evidence type="ECO:0008006" key="5">
    <source>
        <dbReference type="Google" id="ProtNLM"/>
    </source>
</evidence>
<evidence type="ECO:0000313" key="4">
    <source>
        <dbReference type="Proteomes" id="UP000004946"/>
    </source>
</evidence>
<dbReference type="InterPro" id="IPR025445">
    <property type="entry name" value="DUF4191"/>
</dbReference>
<accession>E6K1G1</accession>
<gene>
    <name evidence="3" type="ORF">HMPREF0620_0647</name>
</gene>
<dbReference type="Pfam" id="PF13829">
    <property type="entry name" value="DUF4191"/>
    <property type="match status" value="1"/>
</dbReference>
<feature type="transmembrane region" description="Helical" evidence="2">
    <location>
        <begin position="83"/>
        <end position="103"/>
    </location>
</feature>
<reference evidence="3 4" key="1">
    <citation type="submission" date="2010-12" db="EMBL/GenBank/DDBJ databases">
        <authorList>
            <person name="Muzny D."/>
            <person name="Qin X."/>
            <person name="Buhay C."/>
            <person name="Dugan-Rocha S."/>
            <person name="Ding Y."/>
            <person name="Chen G."/>
            <person name="Hawes A."/>
            <person name="Holder M."/>
            <person name="Jhangiani S."/>
            <person name="Johnson A."/>
            <person name="Khan Z."/>
            <person name="Li Z."/>
            <person name="Liu W."/>
            <person name="Liu X."/>
            <person name="Perez L."/>
            <person name="Shen H."/>
            <person name="Wang Q."/>
            <person name="Watt J."/>
            <person name="Xi L."/>
            <person name="Xin Y."/>
            <person name="Zhou J."/>
            <person name="Deng J."/>
            <person name="Jiang H."/>
            <person name="Liu Y."/>
            <person name="Qu J."/>
            <person name="Song X.-Z."/>
            <person name="Zhang L."/>
            <person name="Villasana D."/>
            <person name="Johnson A."/>
            <person name="Liu J."/>
            <person name="Liyanage D."/>
            <person name="Lorensuhewa L."/>
            <person name="Robinson T."/>
            <person name="Song A."/>
            <person name="Song B.-B."/>
            <person name="Dinh H."/>
            <person name="Thornton R."/>
            <person name="Coyle M."/>
            <person name="Francisco L."/>
            <person name="Jackson L."/>
            <person name="Javaid M."/>
            <person name="Korchina V."/>
            <person name="Kovar C."/>
            <person name="Mata R."/>
            <person name="Mathew T."/>
            <person name="Ngo R."/>
            <person name="Nguyen L."/>
            <person name="Nguyen N."/>
            <person name="Okwuonu G."/>
            <person name="Ongeri F."/>
            <person name="Pham C."/>
            <person name="Simmons D."/>
            <person name="Wilczek-Boney K."/>
            <person name="Hale W."/>
            <person name="Jakkamsetti A."/>
            <person name="Pham P."/>
            <person name="Ruth R."/>
            <person name="San Lucas F."/>
            <person name="Warren J."/>
            <person name="Zhang J."/>
            <person name="Zhao Z."/>
            <person name="Zhou C."/>
            <person name="Zhu D."/>
            <person name="Lee S."/>
            <person name="Bess C."/>
            <person name="Blankenburg K."/>
            <person name="Forbes L."/>
            <person name="Fu Q."/>
            <person name="Gubbala S."/>
            <person name="Hirani K."/>
            <person name="Jayaseelan J.C."/>
            <person name="Lara F."/>
            <person name="Munidasa M."/>
            <person name="Palculict T."/>
            <person name="Patil S."/>
            <person name="Pu L.-L."/>
            <person name="Saada N."/>
            <person name="Tang L."/>
            <person name="Weissenberger G."/>
            <person name="Zhu Y."/>
            <person name="Hemphill L."/>
            <person name="Shang Y."/>
            <person name="Youmans B."/>
            <person name="Ayvaz T."/>
            <person name="Ross M."/>
            <person name="Santibanez J."/>
            <person name="Aqrawi P."/>
            <person name="Gross S."/>
            <person name="Joshi V."/>
            <person name="Fowler G."/>
            <person name="Nazareth L."/>
            <person name="Reid J."/>
            <person name="Worley K."/>
            <person name="Petrosino J."/>
            <person name="Highlander S."/>
            <person name="Gibbs R."/>
        </authorList>
    </citation>
    <scope>NUCLEOTIDE SEQUENCE [LARGE SCALE GENOMIC DNA]</scope>
    <source>
        <strain evidence="3 4">DSM 10105</strain>
    </source>
</reference>
<feature type="region of interest" description="Disordered" evidence="1">
    <location>
        <begin position="1"/>
        <end position="31"/>
    </location>
</feature>
<dbReference type="KEGG" id="pdo:PSDT_0975"/>
<organism evidence="3 4">
    <name type="scientific">Parascardovia denticolens DSM 10105 = JCM 12538</name>
    <dbReference type="NCBI Taxonomy" id="864564"/>
    <lineage>
        <taxon>Bacteria</taxon>
        <taxon>Bacillati</taxon>
        <taxon>Actinomycetota</taxon>
        <taxon>Actinomycetes</taxon>
        <taxon>Bifidobacteriales</taxon>
        <taxon>Bifidobacteriaceae</taxon>
        <taxon>Parascardovia</taxon>
    </lineage>
</organism>
<keyword evidence="2" id="KW-1133">Transmembrane helix</keyword>
<feature type="transmembrane region" description="Helical" evidence="2">
    <location>
        <begin position="54"/>
        <end position="77"/>
    </location>
</feature>
<dbReference type="RefSeq" id="WP_006289036.1">
    <property type="nucleotide sequence ID" value="NZ_AP012333.1"/>
</dbReference>
<name>E6K1G1_PARDN</name>
<keyword evidence="2" id="KW-0812">Transmembrane</keyword>
<dbReference type="EMBL" id="AEON01000001">
    <property type="protein sequence ID" value="EFT83642.1"/>
    <property type="molecule type" value="Genomic_DNA"/>
</dbReference>
<evidence type="ECO:0000256" key="2">
    <source>
        <dbReference type="SAM" id="Phobius"/>
    </source>
</evidence>
<dbReference type="eggNOG" id="ENOG502ZA62">
    <property type="taxonomic scope" value="Bacteria"/>
</dbReference>